<accession>A0A0F5JTI5</accession>
<dbReference type="GO" id="GO:0006260">
    <property type="term" value="P:DNA replication"/>
    <property type="evidence" value="ECO:0007669"/>
    <property type="project" value="InterPro"/>
</dbReference>
<dbReference type="AlphaFoldDB" id="A0A0F5JTI5"/>
<gene>
    <name evidence="1" type="ORF">HMPREF1536_00051</name>
</gene>
<keyword evidence="2" id="KW-1185">Reference proteome</keyword>
<protein>
    <recommendedName>
        <fullName evidence="3">Zinc finger CHC2-type domain-containing protein</fullName>
    </recommendedName>
</protein>
<dbReference type="Pfam" id="PF13155">
    <property type="entry name" value="Toprim_2"/>
    <property type="match status" value="1"/>
</dbReference>
<dbReference type="STRING" id="1203610.HMPREF1536_00051"/>
<dbReference type="EMBL" id="AQHW01000001">
    <property type="protein sequence ID" value="KKB60677.1"/>
    <property type="molecule type" value="Genomic_DNA"/>
</dbReference>
<dbReference type="Proteomes" id="UP000033035">
    <property type="component" value="Unassembled WGS sequence"/>
</dbReference>
<dbReference type="GO" id="GO:0008270">
    <property type="term" value="F:zinc ion binding"/>
    <property type="evidence" value="ECO:0007669"/>
    <property type="project" value="InterPro"/>
</dbReference>
<dbReference type="Gene3D" id="3.90.580.10">
    <property type="entry name" value="Zinc finger, CHC2-type domain"/>
    <property type="match status" value="1"/>
</dbReference>
<sequence>MYKTSEKKFNMTIDEAKRVRIVDFLAQLGHRAQYMKSEQYWYLSPLRKEVTPSFKVNDRLNEWYDFGEATGGDLVELGKYLCGTKSVSEALAYIKRYVNGVSLPKTRALPATSRPVEADMKNLIIVPLRHHALLSYLHSRMIDSDIGRMFCKEVHYELRQRRYFALAFGNISGGYEVRNPYYKGCIKNKDISLIPQSRGEAQSRVCLFEGFMDFLSYLTLKQTDDSAICINAPCDYLVMNSVSNLKRTLTYLQKYTYIHCYLDNDLAGQKTVETIAGMYGRCVYNESNCYAGYKDLNDYLRGKKQ</sequence>
<reference evidence="1 2" key="1">
    <citation type="submission" date="2013-04" db="EMBL/GenBank/DDBJ databases">
        <title>The Genome Sequence of Parabacteroides gordonii DSM 23371.</title>
        <authorList>
            <consortium name="The Broad Institute Genomics Platform"/>
            <person name="Earl A."/>
            <person name="Ward D."/>
            <person name="Feldgarden M."/>
            <person name="Gevers D."/>
            <person name="Martens E."/>
            <person name="Sakamoto M."/>
            <person name="Benno Y."/>
            <person name="Suzuki N."/>
            <person name="Matsunaga N."/>
            <person name="Koshihara K."/>
            <person name="Seki M."/>
            <person name="Komiya H."/>
            <person name="Walker B."/>
            <person name="Young S."/>
            <person name="Zeng Q."/>
            <person name="Gargeya S."/>
            <person name="Fitzgerald M."/>
            <person name="Haas B."/>
            <person name="Abouelleil A."/>
            <person name="Allen A.W."/>
            <person name="Alvarado L."/>
            <person name="Arachchi H.M."/>
            <person name="Berlin A.M."/>
            <person name="Chapman S.B."/>
            <person name="Gainer-Dewar J."/>
            <person name="Goldberg J."/>
            <person name="Griggs A."/>
            <person name="Gujja S."/>
            <person name="Hansen M."/>
            <person name="Howarth C."/>
            <person name="Imamovic A."/>
            <person name="Ireland A."/>
            <person name="Larimer J."/>
            <person name="McCowan C."/>
            <person name="Murphy C."/>
            <person name="Pearson M."/>
            <person name="Poon T.W."/>
            <person name="Priest M."/>
            <person name="Roberts A."/>
            <person name="Saif S."/>
            <person name="Shea T."/>
            <person name="Sisk P."/>
            <person name="Sykes S."/>
            <person name="Wortman J."/>
            <person name="Nusbaum C."/>
            <person name="Birren B."/>
        </authorList>
    </citation>
    <scope>NUCLEOTIDE SEQUENCE [LARGE SCALE GENOMIC DNA]</scope>
    <source>
        <strain evidence="1 2">MS-1</strain>
    </source>
</reference>
<evidence type="ECO:0000313" key="1">
    <source>
        <dbReference type="EMBL" id="KKB60677.1"/>
    </source>
</evidence>
<dbReference type="Gene3D" id="3.40.1360.10">
    <property type="match status" value="1"/>
</dbReference>
<comment type="caution">
    <text evidence="1">The sequence shown here is derived from an EMBL/GenBank/DDBJ whole genome shotgun (WGS) entry which is preliminary data.</text>
</comment>
<dbReference type="GO" id="GO:0003677">
    <property type="term" value="F:DNA binding"/>
    <property type="evidence" value="ECO:0007669"/>
    <property type="project" value="InterPro"/>
</dbReference>
<dbReference type="SUPFAM" id="SSF56731">
    <property type="entry name" value="DNA primase core"/>
    <property type="match status" value="1"/>
</dbReference>
<dbReference type="HOGENOM" id="CLU_070537_1_0_10"/>
<proteinExistence type="predicted"/>
<dbReference type="SUPFAM" id="SSF57783">
    <property type="entry name" value="Zinc beta-ribbon"/>
    <property type="match status" value="1"/>
</dbReference>
<dbReference type="InterPro" id="IPR036977">
    <property type="entry name" value="DNA_primase_Znf_CHC2"/>
</dbReference>
<dbReference type="PATRIC" id="fig|1203610.3.peg.53"/>
<evidence type="ECO:0008006" key="3">
    <source>
        <dbReference type="Google" id="ProtNLM"/>
    </source>
</evidence>
<evidence type="ECO:0000313" key="2">
    <source>
        <dbReference type="Proteomes" id="UP000033035"/>
    </source>
</evidence>
<organism evidence="1 2">
    <name type="scientific">Parabacteroides gordonii MS-1 = DSM 23371</name>
    <dbReference type="NCBI Taxonomy" id="1203610"/>
    <lineage>
        <taxon>Bacteria</taxon>
        <taxon>Pseudomonadati</taxon>
        <taxon>Bacteroidota</taxon>
        <taxon>Bacteroidia</taxon>
        <taxon>Bacteroidales</taxon>
        <taxon>Tannerellaceae</taxon>
        <taxon>Parabacteroides</taxon>
    </lineage>
</organism>
<name>A0A0F5JTI5_9BACT</name>